<name>A0A4U2Z5K9_9BACT</name>
<dbReference type="PANTHER" id="PTHR30035">
    <property type="entry name" value="LIPOPROTEIN VACJ-RELATED"/>
    <property type="match status" value="1"/>
</dbReference>
<dbReference type="OrthoDB" id="9785326at2"/>
<evidence type="ECO:0000256" key="2">
    <source>
        <dbReference type="ARBA" id="ARBA00022729"/>
    </source>
</evidence>
<dbReference type="GO" id="GO:0120010">
    <property type="term" value="P:intermembrane phospholipid transfer"/>
    <property type="evidence" value="ECO:0007669"/>
    <property type="project" value="TreeGrafter"/>
</dbReference>
<evidence type="ECO:0000256" key="1">
    <source>
        <dbReference type="ARBA" id="ARBA00010634"/>
    </source>
</evidence>
<sequence length="261" mass="29989">MRSVYFAFAITFVITLTGCSSKSVEKPSEVAIEQESGDFNGELEGFADEFEVEEVYDPFSGYNRAMTTFNDKAYEYAIKPVAEGYKWVLHEDIRESVDNFFKNLYFPMRFVNNVLQGKMRNAAEESVRFVVNSTAGVLGLFDVAKKYCELEPHNEDFGQTLGFYGVGSGPHIVLPLLGPSNLRDLIGMYPDSYLSPLDYTERNYDTLTDTPAEYLGAKTLEKVNYVSLNIDWYDDIKRDAVDLYPYLRDMYEQYRDKQIKE</sequence>
<evidence type="ECO:0000313" key="3">
    <source>
        <dbReference type="EMBL" id="TKI69596.1"/>
    </source>
</evidence>
<dbReference type="Pfam" id="PF04333">
    <property type="entry name" value="MlaA"/>
    <property type="match status" value="1"/>
</dbReference>
<protein>
    <submittedName>
        <fullName evidence="3">VacJ family lipoprotein</fullName>
    </submittedName>
</protein>
<reference evidence="3 4" key="1">
    <citation type="submission" date="2019-04" db="EMBL/GenBank/DDBJ databases">
        <title>Sulfurimonas crateris sp. nov. a facultative anaerobic sulfur-oxidizing chemolithautotrophic bacterium isolated from a terrestrial mud vulcano.</title>
        <authorList>
            <person name="Ratnikova N.M."/>
            <person name="Slobodkin A.I."/>
            <person name="Merkel A.Y."/>
            <person name="Novikov A."/>
            <person name="Bonch-Osmolovskaya E.A."/>
            <person name="Slobodkina G.B."/>
        </authorList>
    </citation>
    <scope>NUCLEOTIDE SEQUENCE [LARGE SCALE GENOMIC DNA]</scope>
    <source>
        <strain evidence="3 4">SN118</strain>
    </source>
</reference>
<comment type="caution">
    <text evidence="3">The sequence shown here is derived from an EMBL/GenBank/DDBJ whole genome shotgun (WGS) entry which is preliminary data.</text>
</comment>
<dbReference type="EMBL" id="SZPX01000004">
    <property type="protein sequence ID" value="TKI69596.1"/>
    <property type="molecule type" value="Genomic_DNA"/>
</dbReference>
<dbReference type="Proteomes" id="UP000309561">
    <property type="component" value="Unassembled WGS sequence"/>
</dbReference>
<keyword evidence="4" id="KW-1185">Reference proteome</keyword>
<organism evidence="3 4">
    <name type="scientific">Sulfurimonas crateris</name>
    <dbReference type="NCBI Taxonomy" id="2574727"/>
    <lineage>
        <taxon>Bacteria</taxon>
        <taxon>Pseudomonadati</taxon>
        <taxon>Campylobacterota</taxon>
        <taxon>Epsilonproteobacteria</taxon>
        <taxon>Campylobacterales</taxon>
        <taxon>Sulfurimonadaceae</taxon>
        <taxon>Sulfurimonas</taxon>
    </lineage>
</organism>
<evidence type="ECO:0000313" key="4">
    <source>
        <dbReference type="Proteomes" id="UP000309561"/>
    </source>
</evidence>
<accession>A0A4U2Z5K9</accession>
<proteinExistence type="inferred from homology"/>
<dbReference type="AlphaFoldDB" id="A0A4U2Z5K9"/>
<dbReference type="PRINTS" id="PR01805">
    <property type="entry name" value="VACJLIPOPROT"/>
</dbReference>
<comment type="similarity">
    <text evidence="1">Belongs to the MlaA family.</text>
</comment>
<dbReference type="PROSITE" id="PS51257">
    <property type="entry name" value="PROKAR_LIPOPROTEIN"/>
    <property type="match status" value="1"/>
</dbReference>
<keyword evidence="3" id="KW-0449">Lipoprotein</keyword>
<gene>
    <name evidence="3" type="ORF">FCU45_05940</name>
</gene>
<dbReference type="PANTHER" id="PTHR30035:SF3">
    <property type="entry name" value="INTERMEMBRANE PHOSPHOLIPID TRANSPORT SYSTEM LIPOPROTEIN MLAA"/>
    <property type="match status" value="1"/>
</dbReference>
<dbReference type="InterPro" id="IPR007428">
    <property type="entry name" value="MlaA"/>
</dbReference>
<dbReference type="GO" id="GO:0016020">
    <property type="term" value="C:membrane"/>
    <property type="evidence" value="ECO:0007669"/>
    <property type="project" value="InterPro"/>
</dbReference>
<dbReference type="RefSeq" id="WP_137013299.1">
    <property type="nucleotide sequence ID" value="NZ_SZPX01000004.1"/>
</dbReference>
<keyword evidence="2" id="KW-0732">Signal</keyword>